<dbReference type="EMBL" id="ML976724">
    <property type="protein sequence ID" value="KAF1968102.1"/>
    <property type="molecule type" value="Genomic_DNA"/>
</dbReference>
<dbReference type="AlphaFoldDB" id="A0A6A5UWD7"/>
<sequence length="133" mass="14936">MRWLPFPTAIPSIDVGRAYTCTVYSRLHTHPCFRAAILGVGVWVREPNEGRCDAMDHDRRACPIRPRDDRSKGWVGWILKRRQPHAVDRKTDRLAGPPGLTQHYSTGGRSGTSIACRRCAPPQGKWRVCTACG</sequence>
<dbReference type="Proteomes" id="UP000800036">
    <property type="component" value="Unassembled WGS sequence"/>
</dbReference>
<protein>
    <submittedName>
        <fullName evidence="1">Uncharacterized protein</fullName>
    </submittedName>
</protein>
<name>A0A6A5UWD7_9PLEO</name>
<evidence type="ECO:0000313" key="1">
    <source>
        <dbReference type="EMBL" id="KAF1968102.1"/>
    </source>
</evidence>
<organism evidence="1 2">
    <name type="scientific">Bimuria novae-zelandiae CBS 107.79</name>
    <dbReference type="NCBI Taxonomy" id="1447943"/>
    <lineage>
        <taxon>Eukaryota</taxon>
        <taxon>Fungi</taxon>
        <taxon>Dikarya</taxon>
        <taxon>Ascomycota</taxon>
        <taxon>Pezizomycotina</taxon>
        <taxon>Dothideomycetes</taxon>
        <taxon>Pleosporomycetidae</taxon>
        <taxon>Pleosporales</taxon>
        <taxon>Massarineae</taxon>
        <taxon>Didymosphaeriaceae</taxon>
        <taxon>Bimuria</taxon>
    </lineage>
</organism>
<proteinExistence type="predicted"/>
<reference evidence="1" key="1">
    <citation type="journal article" date="2020" name="Stud. Mycol.">
        <title>101 Dothideomycetes genomes: a test case for predicting lifestyles and emergence of pathogens.</title>
        <authorList>
            <person name="Haridas S."/>
            <person name="Albert R."/>
            <person name="Binder M."/>
            <person name="Bloem J."/>
            <person name="Labutti K."/>
            <person name="Salamov A."/>
            <person name="Andreopoulos B."/>
            <person name="Baker S."/>
            <person name="Barry K."/>
            <person name="Bills G."/>
            <person name="Bluhm B."/>
            <person name="Cannon C."/>
            <person name="Castanera R."/>
            <person name="Culley D."/>
            <person name="Daum C."/>
            <person name="Ezra D."/>
            <person name="Gonzalez J."/>
            <person name="Henrissat B."/>
            <person name="Kuo A."/>
            <person name="Liang C."/>
            <person name="Lipzen A."/>
            <person name="Lutzoni F."/>
            <person name="Magnuson J."/>
            <person name="Mondo S."/>
            <person name="Nolan M."/>
            <person name="Ohm R."/>
            <person name="Pangilinan J."/>
            <person name="Park H.-J."/>
            <person name="Ramirez L."/>
            <person name="Alfaro M."/>
            <person name="Sun H."/>
            <person name="Tritt A."/>
            <person name="Yoshinaga Y."/>
            <person name="Zwiers L.-H."/>
            <person name="Turgeon B."/>
            <person name="Goodwin S."/>
            <person name="Spatafora J."/>
            <person name="Crous P."/>
            <person name="Grigoriev I."/>
        </authorList>
    </citation>
    <scope>NUCLEOTIDE SEQUENCE</scope>
    <source>
        <strain evidence="1">CBS 107.79</strain>
    </source>
</reference>
<gene>
    <name evidence="1" type="ORF">BU23DRAFT_270030</name>
</gene>
<evidence type="ECO:0000313" key="2">
    <source>
        <dbReference type="Proteomes" id="UP000800036"/>
    </source>
</evidence>
<keyword evidence="2" id="KW-1185">Reference proteome</keyword>
<accession>A0A6A5UWD7</accession>